<sequence>MTWMTGYPQLAAIPPIFVVTYEVLKVSSYDKSTAANQVVMLSISTTLGVVLYMLLDSWVVITFISMVLMFFYKR</sequence>
<evidence type="ECO:0000313" key="2">
    <source>
        <dbReference type="EMBL" id="SDH69938.1"/>
    </source>
</evidence>
<protein>
    <submittedName>
        <fullName evidence="2">Uncharacterized protein</fullName>
    </submittedName>
</protein>
<name>A0A1G8EJ94_9BACI</name>
<gene>
    <name evidence="2" type="ORF">SAMN05192534_109121</name>
</gene>
<keyword evidence="3" id="KW-1185">Reference proteome</keyword>
<organism evidence="2 3">
    <name type="scientific">Alteribacillus persepolensis</name>
    <dbReference type="NCBI Taxonomy" id="568899"/>
    <lineage>
        <taxon>Bacteria</taxon>
        <taxon>Bacillati</taxon>
        <taxon>Bacillota</taxon>
        <taxon>Bacilli</taxon>
        <taxon>Bacillales</taxon>
        <taxon>Bacillaceae</taxon>
        <taxon>Alteribacillus</taxon>
    </lineage>
</organism>
<accession>A0A1G8EJ94</accession>
<dbReference type="AlphaFoldDB" id="A0A1G8EJ94"/>
<evidence type="ECO:0000313" key="3">
    <source>
        <dbReference type="Proteomes" id="UP000199163"/>
    </source>
</evidence>
<reference evidence="2 3" key="1">
    <citation type="submission" date="2016-10" db="EMBL/GenBank/DDBJ databases">
        <authorList>
            <person name="de Groot N.N."/>
        </authorList>
    </citation>
    <scope>NUCLEOTIDE SEQUENCE [LARGE SCALE GENOMIC DNA]</scope>
    <source>
        <strain evidence="2 3">DSM 21632</strain>
    </source>
</reference>
<proteinExistence type="predicted"/>
<dbReference type="STRING" id="568899.SAMN05192534_109121"/>
<dbReference type="EMBL" id="FNDK01000009">
    <property type="protein sequence ID" value="SDH69938.1"/>
    <property type="molecule type" value="Genomic_DNA"/>
</dbReference>
<evidence type="ECO:0000256" key="1">
    <source>
        <dbReference type="SAM" id="Phobius"/>
    </source>
</evidence>
<feature type="transmembrane region" description="Helical" evidence="1">
    <location>
        <begin position="49"/>
        <end position="72"/>
    </location>
</feature>
<keyword evidence="1" id="KW-0472">Membrane</keyword>
<keyword evidence="1" id="KW-1133">Transmembrane helix</keyword>
<keyword evidence="1" id="KW-0812">Transmembrane</keyword>
<dbReference type="Proteomes" id="UP000199163">
    <property type="component" value="Unassembled WGS sequence"/>
</dbReference>